<name>A0A1V2T9J5_9NOCA</name>
<dbReference type="Proteomes" id="UP000188836">
    <property type="component" value="Unassembled WGS sequence"/>
</dbReference>
<evidence type="ECO:0000313" key="1">
    <source>
        <dbReference type="EMBL" id="ONM46177.1"/>
    </source>
</evidence>
<organism evidence="1 2">
    <name type="scientific">Nocardia donostiensis</name>
    <dbReference type="NCBI Taxonomy" id="1538463"/>
    <lineage>
        <taxon>Bacteria</taxon>
        <taxon>Bacillati</taxon>
        <taxon>Actinomycetota</taxon>
        <taxon>Actinomycetes</taxon>
        <taxon>Mycobacteriales</taxon>
        <taxon>Nocardiaceae</taxon>
        <taxon>Nocardia</taxon>
    </lineage>
</organism>
<feature type="non-terminal residue" evidence="1">
    <location>
        <position position="1"/>
    </location>
</feature>
<evidence type="ECO:0000313" key="2">
    <source>
        <dbReference type="Proteomes" id="UP000188836"/>
    </source>
</evidence>
<dbReference type="PANTHER" id="PTHR35023:SF1">
    <property type="entry name" value="MG-PROTOPORPHYRIN IX CHELATASE"/>
    <property type="match status" value="1"/>
</dbReference>
<keyword evidence="2" id="KW-1185">Reference proteome</keyword>
<proteinExistence type="predicted"/>
<dbReference type="InterPro" id="IPR052989">
    <property type="entry name" value="Mg-chelatase_DI-like"/>
</dbReference>
<dbReference type="AlphaFoldDB" id="A0A1V2T9J5"/>
<reference evidence="1 2" key="1">
    <citation type="journal article" date="2016" name="Antonie Van Leeuwenhoek">
        <title>Nocardia donostiensis sp. nov., isolated from human respiratory specimens.</title>
        <authorList>
            <person name="Ercibengoa M."/>
            <person name="Bell M."/>
            <person name="Marimon J.M."/>
            <person name="Humrighouse B."/>
            <person name="Klenk H.P."/>
            <person name="Potter G."/>
            <person name="Perez-Trallero E."/>
        </authorList>
    </citation>
    <scope>NUCLEOTIDE SEQUENCE [LARGE SCALE GENOMIC DNA]</scope>
    <source>
        <strain evidence="1 2">X1655</strain>
    </source>
</reference>
<accession>A0A1V2T9J5</accession>
<protein>
    <recommendedName>
        <fullName evidence="3">Magnesium chelatase</fullName>
    </recommendedName>
</protein>
<evidence type="ECO:0008006" key="3">
    <source>
        <dbReference type="Google" id="ProtNLM"/>
    </source>
</evidence>
<dbReference type="PANTHER" id="PTHR35023">
    <property type="entry name" value="CHELATASE-RELATED"/>
    <property type="match status" value="1"/>
</dbReference>
<sequence>DPVPRARAAAALLAREAVTAMVVDCERGMVRLGLAAELAAALRGGYLRLAELTGDAVAEVVRAGSTGTPRAA</sequence>
<gene>
    <name evidence="1" type="ORF">B0T46_24190</name>
</gene>
<dbReference type="EMBL" id="MUMY01000029">
    <property type="protein sequence ID" value="ONM46177.1"/>
    <property type="molecule type" value="Genomic_DNA"/>
</dbReference>
<comment type="caution">
    <text evidence="1">The sequence shown here is derived from an EMBL/GenBank/DDBJ whole genome shotgun (WGS) entry which is preliminary data.</text>
</comment>